<dbReference type="AlphaFoldDB" id="A0A6A2ZF13"/>
<organism evidence="5 6">
    <name type="scientific">Hibiscus syriacus</name>
    <name type="common">Rose of Sharon</name>
    <dbReference type="NCBI Taxonomy" id="106335"/>
    <lineage>
        <taxon>Eukaryota</taxon>
        <taxon>Viridiplantae</taxon>
        <taxon>Streptophyta</taxon>
        <taxon>Embryophyta</taxon>
        <taxon>Tracheophyta</taxon>
        <taxon>Spermatophyta</taxon>
        <taxon>Magnoliopsida</taxon>
        <taxon>eudicotyledons</taxon>
        <taxon>Gunneridae</taxon>
        <taxon>Pentapetalae</taxon>
        <taxon>rosids</taxon>
        <taxon>malvids</taxon>
        <taxon>Malvales</taxon>
        <taxon>Malvaceae</taxon>
        <taxon>Malvoideae</taxon>
        <taxon>Hibiscus</taxon>
    </lineage>
</organism>
<dbReference type="InterPro" id="IPR000528">
    <property type="entry name" value="Plant_nsLTP"/>
</dbReference>
<feature type="chain" id="PRO_5025652581" evidence="3">
    <location>
        <begin position="22"/>
        <end position="138"/>
    </location>
</feature>
<keyword evidence="2" id="KW-1133">Transmembrane helix</keyword>
<feature type="transmembrane region" description="Helical" evidence="2">
    <location>
        <begin position="89"/>
        <end position="108"/>
    </location>
</feature>
<evidence type="ECO:0000313" key="6">
    <source>
        <dbReference type="Proteomes" id="UP000436088"/>
    </source>
</evidence>
<dbReference type="Proteomes" id="UP000436088">
    <property type="component" value="Unassembled WGS sequence"/>
</dbReference>
<dbReference type="SUPFAM" id="SSF47699">
    <property type="entry name" value="Bifunctional inhibitor/lipid-transfer protein/seed storage 2S albumin"/>
    <property type="match status" value="1"/>
</dbReference>
<accession>A0A6A2ZF13</accession>
<name>A0A6A2ZF13_HIBSY</name>
<evidence type="ECO:0000259" key="4">
    <source>
        <dbReference type="Pfam" id="PF00234"/>
    </source>
</evidence>
<dbReference type="GO" id="GO:0006869">
    <property type="term" value="P:lipid transport"/>
    <property type="evidence" value="ECO:0007669"/>
    <property type="project" value="InterPro"/>
</dbReference>
<feature type="signal peptide" evidence="3">
    <location>
        <begin position="1"/>
        <end position="21"/>
    </location>
</feature>
<protein>
    <submittedName>
        <fullName evidence="5">RING/FYVE/PHD zinc finger superfamily protein</fullName>
    </submittedName>
</protein>
<dbReference type="GO" id="GO:0008289">
    <property type="term" value="F:lipid binding"/>
    <property type="evidence" value="ECO:0007669"/>
    <property type="project" value="InterPro"/>
</dbReference>
<keyword evidence="3" id="KW-0732">Signal</keyword>
<dbReference type="InterPro" id="IPR036312">
    <property type="entry name" value="Bifun_inhib/LTP/seed_sf"/>
</dbReference>
<feature type="domain" description="Bifunctional inhibitor/plant lipid transfer protein/seed storage helical" evidence="4">
    <location>
        <begin position="27"/>
        <end position="75"/>
    </location>
</feature>
<dbReference type="Gene3D" id="1.10.110.10">
    <property type="entry name" value="Plant lipid-transfer and hydrophobic proteins"/>
    <property type="match status" value="1"/>
</dbReference>
<keyword evidence="2" id="KW-0812">Transmembrane</keyword>
<keyword evidence="6" id="KW-1185">Reference proteome</keyword>
<evidence type="ECO:0000256" key="2">
    <source>
        <dbReference type="SAM" id="Phobius"/>
    </source>
</evidence>
<evidence type="ECO:0000313" key="5">
    <source>
        <dbReference type="EMBL" id="KAE8690468.1"/>
    </source>
</evidence>
<evidence type="ECO:0000256" key="3">
    <source>
        <dbReference type="SAM" id="SignalP"/>
    </source>
</evidence>
<reference evidence="5" key="1">
    <citation type="submission" date="2019-09" db="EMBL/GenBank/DDBJ databases">
        <title>Draft genome information of white flower Hibiscus syriacus.</title>
        <authorList>
            <person name="Kim Y.-M."/>
        </authorList>
    </citation>
    <scope>NUCLEOTIDE SEQUENCE [LARGE SCALE GENOMIC DNA]</scope>
    <source>
        <strain evidence="5">YM2019G1</strain>
    </source>
</reference>
<gene>
    <name evidence="5" type="ORF">F3Y22_tig00110895pilonHSYRG00525</name>
</gene>
<dbReference type="EMBL" id="VEPZ02001152">
    <property type="protein sequence ID" value="KAE8690468.1"/>
    <property type="molecule type" value="Genomic_DNA"/>
</dbReference>
<comment type="caution">
    <text evidence="5">The sequence shown here is derived from an EMBL/GenBank/DDBJ whole genome shotgun (WGS) entry which is preliminary data.</text>
</comment>
<dbReference type="InterPro" id="IPR016140">
    <property type="entry name" value="Bifunc_inhib/LTP/seed_store"/>
</dbReference>
<dbReference type="Pfam" id="PF00234">
    <property type="entry name" value="Tryp_alpha_amyl"/>
    <property type="match status" value="1"/>
</dbReference>
<proteinExistence type="inferred from homology"/>
<comment type="similarity">
    <text evidence="1">Belongs to the plant LTP family.</text>
</comment>
<evidence type="ECO:0000256" key="1">
    <source>
        <dbReference type="ARBA" id="ARBA00009748"/>
    </source>
</evidence>
<keyword evidence="2" id="KW-0472">Membrane</keyword>
<sequence length="138" mass="15324">MENILMGLFGAILGLLAVVLAVHAMTCEEAIATLMPCKSYLTTSEPSPTLACCQALATVNASASTTWSRRDLCKCFCNIPNLGDNTWEYRYMEAFFLLLAFFFSWVQAQAYKVPRIRKSGNRVVRTAALLEDQIRSNG</sequence>
<dbReference type="PANTHER" id="PTHR33076">
    <property type="entry name" value="NON-SPECIFIC LIPID-TRANSFER PROTEIN 2-RELATED"/>
    <property type="match status" value="1"/>
</dbReference>